<keyword evidence="5" id="KW-1185">Reference proteome</keyword>
<evidence type="ECO:0000256" key="1">
    <source>
        <dbReference type="SAM" id="SignalP"/>
    </source>
</evidence>
<dbReference type="InterPro" id="IPR010425">
    <property type="entry name" value="Caps_synth_GfcC-like_C"/>
</dbReference>
<proteinExistence type="predicted"/>
<dbReference type="Proteomes" id="UP000269041">
    <property type="component" value="Unassembled WGS sequence"/>
</dbReference>
<dbReference type="InterPro" id="IPR046459">
    <property type="entry name" value="Caps_syn_GfcC_N"/>
</dbReference>
<gene>
    <name evidence="4" type="ORF">EJA03_16905</name>
</gene>
<evidence type="ECO:0000259" key="2">
    <source>
        <dbReference type="Pfam" id="PF06251"/>
    </source>
</evidence>
<dbReference type="Pfam" id="PF06251">
    <property type="entry name" value="Caps_syn_GfcC_C"/>
    <property type="match status" value="1"/>
</dbReference>
<dbReference type="EMBL" id="RSFA01000102">
    <property type="protein sequence ID" value="RSD29874.1"/>
    <property type="molecule type" value="Genomic_DNA"/>
</dbReference>
<name>A0A427TZE2_9VIBR</name>
<dbReference type="AlphaFoldDB" id="A0A427TZE2"/>
<feature type="domain" description="Capsule biosynthesis GfcC-like C-terminal" evidence="2">
    <location>
        <begin position="173"/>
        <end position="239"/>
    </location>
</feature>
<dbReference type="OrthoDB" id="5814422at2"/>
<dbReference type="Gene3D" id="3.10.560.10">
    <property type="entry name" value="Outer membrane lipoprotein wza domain like"/>
    <property type="match status" value="1"/>
</dbReference>
<keyword evidence="1" id="KW-0732">Signal</keyword>
<sequence>MTSRILATLALFLSFNTLAAALVVQVPTKNVLFEYTKPVRLSEVIQDIKDHTNDYSDAFYIANQLFDKNQQQKAIELKTSIITRLHRLDGPNSVLANTMIKQIEGWNIGYRLFIPLDHDEILIQDKFNPILSGQYELIFPKRNHVAYIEGLVETPSTVDVSNFPLLYEAVNTVKRLTGANNSFAWVIYPDGHTSKLGYAYWNNNGTHLPSNTSVFVGFNTDSTFINSLEKDIVKLISMRKASQ</sequence>
<evidence type="ECO:0000313" key="4">
    <source>
        <dbReference type="EMBL" id="RSD29874.1"/>
    </source>
</evidence>
<feature type="chain" id="PRO_5019379156" evidence="1">
    <location>
        <begin position="20"/>
        <end position="243"/>
    </location>
</feature>
<evidence type="ECO:0000259" key="3">
    <source>
        <dbReference type="Pfam" id="PF20616"/>
    </source>
</evidence>
<comment type="caution">
    <text evidence="4">The sequence shown here is derived from an EMBL/GenBank/DDBJ whole genome shotgun (WGS) entry which is preliminary data.</text>
</comment>
<dbReference type="Pfam" id="PF20616">
    <property type="entry name" value="Caps_syn_GfcC_N"/>
    <property type="match status" value="1"/>
</dbReference>
<evidence type="ECO:0000313" key="5">
    <source>
        <dbReference type="Proteomes" id="UP000269041"/>
    </source>
</evidence>
<organism evidence="4 5">
    <name type="scientific">Vibrio pectenicida</name>
    <dbReference type="NCBI Taxonomy" id="62763"/>
    <lineage>
        <taxon>Bacteria</taxon>
        <taxon>Pseudomonadati</taxon>
        <taxon>Pseudomonadota</taxon>
        <taxon>Gammaproteobacteria</taxon>
        <taxon>Vibrionales</taxon>
        <taxon>Vibrionaceae</taxon>
        <taxon>Vibrio</taxon>
    </lineage>
</organism>
<protein>
    <submittedName>
        <fullName evidence="4">Uncharacterized protein</fullName>
    </submittedName>
</protein>
<dbReference type="RefSeq" id="WP_125322912.1">
    <property type="nucleotide sequence ID" value="NZ_AP024889.1"/>
</dbReference>
<feature type="domain" description="Capsule biosynthesis GfcC-like N-terminal" evidence="3">
    <location>
        <begin position="22"/>
        <end position="137"/>
    </location>
</feature>
<reference evidence="4 5" key="1">
    <citation type="submission" date="2018-12" db="EMBL/GenBank/DDBJ databases">
        <title>Genomic taxonomy of the Vibrionaceae family.</title>
        <authorList>
            <person name="Gomez-Gil B."/>
            <person name="Enciso-Ibarra K."/>
        </authorList>
    </citation>
    <scope>NUCLEOTIDE SEQUENCE [LARGE SCALE GENOMIC DNA]</scope>
    <source>
        <strain evidence="4 5">CAIM 594</strain>
    </source>
</reference>
<accession>A0A427TZE2</accession>
<feature type="signal peptide" evidence="1">
    <location>
        <begin position="1"/>
        <end position="19"/>
    </location>
</feature>